<gene>
    <name evidence="4" type="primary">Rims2_0</name>
    <name evidence="4" type="ORF">EYF80_032426</name>
</gene>
<dbReference type="InterPro" id="IPR001478">
    <property type="entry name" value="PDZ"/>
</dbReference>
<dbReference type="Gene3D" id="2.30.42.10">
    <property type="match status" value="1"/>
</dbReference>
<dbReference type="GO" id="GO:0048167">
    <property type="term" value="P:regulation of synaptic plasticity"/>
    <property type="evidence" value="ECO:0007669"/>
    <property type="project" value="TreeGrafter"/>
</dbReference>
<evidence type="ECO:0000313" key="4">
    <source>
        <dbReference type="EMBL" id="TNN57350.1"/>
    </source>
</evidence>
<dbReference type="GO" id="GO:0048791">
    <property type="term" value="P:calcium ion-regulated exocytosis of neurotransmitter"/>
    <property type="evidence" value="ECO:0007669"/>
    <property type="project" value="TreeGrafter"/>
</dbReference>
<evidence type="ECO:0000256" key="2">
    <source>
        <dbReference type="SAM" id="MobiDB-lite"/>
    </source>
</evidence>
<feature type="compositionally biased region" description="Pro residues" evidence="2">
    <location>
        <begin position="65"/>
        <end position="82"/>
    </location>
</feature>
<evidence type="ECO:0000259" key="3">
    <source>
        <dbReference type="SMART" id="SM00228"/>
    </source>
</evidence>
<feature type="region of interest" description="Disordered" evidence="2">
    <location>
        <begin position="469"/>
        <end position="550"/>
    </location>
</feature>
<protein>
    <submittedName>
        <fullName evidence="4">Regulating synaptic membrane exocytosis protein 2</fullName>
    </submittedName>
</protein>
<feature type="compositionally biased region" description="Basic residues" evidence="2">
    <location>
        <begin position="469"/>
        <end position="484"/>
    </location>
</feature>
<feature type="region of interest" description="Disordered" evidence="2">
    <location>
        <begin position="1"/>
        <end position="33"/>
    </location>
</feature>
<dbReference type="InterPro" id="IPR039032">
    <property type="entry name" value="Rim-like"/>
</dbReference>
<keyword evidence="1" id="KW-0175">Coiled coil</keyword>
<dbReference type="PANTHER" id="PTHR12157:SF21">
    <property type="entry name" value="RAB3 INTERACTING MOLECULE, ISOFORM F"/>
    <property type="match status" value="1"/>
</dbReference>
<evidence type="ECO:0000256" key="1">
    <source>
        <dbReference type="SAM" id="Coils"/>
    </source>
</evidence>
<dbReference type="GO" id="GO:0048788">
    <property type="term" value="C:cytoskeleton of presynaptic active zone"/>
    <property type="evidence" value="ECO:0007669"/>
    <property type="project" value="TreeGrafter"/>
</dbReference>
<feature type="coiled-coil region" evidence="1">
    <location>
        <begin position="578"/>
        <end position="605"/>
    </location>
</feature>
<proteinExistence type="predicted"/>
<organism evidence="4 5">
    <name type="scientific">Liparis tanakae</name>
    <name type="common">Tanaka's snailfish</name>
    <dbReference type="NCBI Taxonomy" id="230148"/>
    <lineage>
        <taxon>Eukaryota</taxon>
        <taxon>Metazoa</taxon>
        <taxon>Chordata</taxon>
        <taxon>Craniata</taxon>
        <taxon>Vertebrata</taxon>
        <taxon>Euteleostomi</taxon>
        <taxon>Actinopterygii</taxon>
        <taxon>Neopterygii</taxon>
        <taxon>Teleostei</taxon>
        <taxon>Neoteleostei</taxon>
        <taxon>Acanthomorphata</taxon>
        <taxon>Eupercaria</taxon>
        <taxon>Perciformes</taxon>
        <taxon>Cottioidei</taxon>
        <taxon>Cottales</taxon>
        <taxon>Liparidae</taxon>
        <taxon>Liparis</taxon>
    </lineage>
</organism>
<feature type="domain" description="PDZ" evidence="3">
    <location>
        <begin position="332"/>
        <end position="453"/>
    </location>
</feature>
<dbReference type="GO" id="GO:2000300">
    <property type="term" value="P:regulation of synaptic vesicle exocytosis"/>
    <property type="evidence" value="ECO:0007669"/>
    <property type="project" value="TreeGrafter"/>
</dbReference>
<sequence>MSSSPSPPVTEQSSHKRAQQRQRRGYGSPDARRVTGLRLLSASRISRRIDGLLTWEAVVADMPPSLGPESPPRRFPLPPPSPRRPRLADSPFLVPFPVPCLRSGWLRVPVSRRLTLDSQSPLLLYPVPQRLPLLSPVPQLSVPVLRSASFRLVVVLWTPGFCHGLGPPSGSPPPALVHHFPGSTDCRSQIMSSDWLRGVPEEADQSLLLSHPERYEARRTSISPSQLTGPEEPCRALEIQSEEVIQTQLKTTGHSSPLTRFRDMGGRWRDGEPLSMQPFTWQPSKDGERLIGRILLSKRMHDGTVPADAASLLGLKVVLFFSSSSSSSSWCSALLIVVGGKMTESGRLCAFITKVKRGSLADTVGHLRPGGIAKEAGPMRSLLGAGPLGRGPGPGQGLDAGVMTRDQVQTQPGDQVLEWNGRVLQGATFNEVYNIILDSKAEPQVELLVSRPGSNIQLESSEFMTQHNHHKETHNHHKETHNHHKETLNHHKETHNHHKETHNHHKETHNHHKETLNHHKETHNHHKETHNHHKETHNHHKETHNHHKETLNHHKETLDHHKETLNHHKETHNHKETLDNHKETLDHHKETLEHHKETLEHHKETHNHKETLD</sequence>
<feature type="compositionally biased region" description="Basic residues" evidence="2">
    <location>
        <begin position="520"/>
        <end position="547"/>
    </location>
</feature>
<accession>A0A4Z2GVU9</accession>
<dbReference type="GO" id="GO:0044325">
    <property type="term" value="F:transmembrane transporter binding"/>
    <property type="evidence" value="ECO:0007669"/>
    <property type="project" value="TreeGrafter"/>
</dbReference>
<feature type="region of interest" description="Disordered" evidence="2">
    <location>
        <begin position="63"/>
        <end position="84"/>
    </location>
</feature>
<dbReference type="GO" id="GO:0050806">
    <property type="term" value="P:positive regulation of synaptic transmission"/>
    <property type="evidence" value="ECO:0007669"/>
    <property type="project" value="TreeGrafter"/>
</dbReference>
<reference evidence="4 5" key="1">
    <citation type="submission" date="2019-03" db="EMBL/GenBank/DDBJ databases">
        <title>First draft genome of Liparis tanakae, snailfish: a comprehensive survey of snailfish specific genes.</title>
        <authorList>
            <person name="Kim W."/>
            <person name="Song I."/>
            <person name="Jeong J.-H."/>
            <person name="Kim D."/>
            <person name="Kim S."/>
            <person name="Ryu S."/>
            <person name="Song J.Y."/>
            <person name="Lee S.K."/>
        </authorList>
    </citation>
    <scope>NUCLEOTIDE SEQUENCE [LARGE SCALE GENOMIC DNA]</scope>
    <source>
        <tissue evidence="4">Muscle</tissue>
    </source>
</reference>
<dbReference type="OrthoDB" id="420032at2759"/>
<feature type="compositionally biased region" description="Basic residues" evidence="2">
    <location>
        <begin position="492"/>
        <end position="512"/>
    </location>
</feature>
<dbReference type="AlphaFoldDB" id="A0A4Z2GVU9"/>
<dbReference type="SUPFAM" id="SSF50156">
    <property type="entry name" value="PDZ domain-like"/>
    <property type="match status" value="1"/>
</dbReference>
<dbReference type="GO" id="GO:0042391">
    <property type="term" value="P:regulation of membrane potential"/>
    <property type="evidence" value="ECO:0007669"/>
    <property type="project" value="TreeGrafter"/>
</dbReference>
<feature type="compositionally biased region" description="Basic residues" evidence="2">
    <location>
        <begin position="15"/>
        <end position="24"/>
    </location>
</feature>
<evidence type="ECO:0000313" key="5">
    <source>
        <dbReference type="Proteomes" id="UP000314294"/>
    </source>
</evidence>
<dbReference type="Proteomes" id="UP000314294">
    <property type="component" value="Unassembled WGS sequence"/>
</dbReference>
<keyword evidence="5" id="KW-1185">Reference proteome</keyword>
<dbReference type="GO" id="GO:0031267">
    <property type="term" value="F:small GTPase binding"/>
    <property type="evidence" value="ECO:0007669"/>
    <property type="project" value="InterPro"/>
</dbReference>
<dbReference type="PANTHER" id="PTHR12157">
    <property type="entry name" value="REGULATING SYNAPTIC MEMBRANE EXOCYTOSIS PROTEIN"/>
    <property type="match status" value="1"/>
</dbReference>
<dbReference type="SMART" id="SM00228">
    <property type="entry name" value="PDZ"/>
    <property type="match status" value="1"/>
</dbReference>
<dbReference type="CDD" id="cd06714">
    <property type="entry name" value="PDZ_RIM-like"/>
    <property type="match status" value="1"/>
</dbReference>
<dbReference type="GO" id="GO:0042734">
    <property type="term" value="C:presynaptic membrane"/>
    <property type="evidence" value="ECO:0007669"/>
    <property type="project" value="TreeGrafter"/>
</dbReference>
<dbReference type="InterPro" id="IPR036034">
    <property type="entry name" value="PDZ_sf"/>
</dbReference>
<comment type="caution">
    <text evidence="4">The sequence shown here is derived from an EMBL/GenBank/DDBJ whole genome shotgun (WGS) entry which is preliminary data.</text>
</comment>
<dbReference type="EMBL" id="SRLO01000407">
    <property type="protein sequence ID" value="TNN57350.1"/>
    <property type="molecule type" value="Genomic_DNA"/>
</dbReference>
<name>A0A4Z2GVU9_9TELE</name>